<evidence type="ECO:0008006" key="11">
    <source>
        <dbReference type="Google" id="ProtNLM"/>
    </source>
</evidence>
<dbReference type="InParanoid" id="B4MAB8"/>
<dbReference type="OMA" id="PNMELAE"/>
<evidence type="ECO:0000256" key="6">
    <source>
        <dbReference type="ARBA" id="ARBA00023136"/>
    </source>
</evidence>
<evidence type="ECO:0000256" key="5">
    <source>
        <dbReference type="ARBA" id="ARBA00023128"/>
    </source>
</evidence>
<proteinExistence type="predicted"/>
<dbReference type="InterPro" id="IPR050931">
    <property type="entry name" value="Mito_Protein_Transport_Metaxin"/>
</dbReference>
<evidence type="ECO:0000259" key="8">
    <source>
        <dbReference type="Pfam" id="PF17171"/>
    </source>
</evidence>
<feature type="domain" description="Mitochondrial outer membrane transport complex Sam37/metaxin N-terminal" evidence="7">
    <location>
        <begin position="55"/>
        <end position="179"/>
    </location>
</feature>
<dbReference type="GO" id="GO:0015031">
    <property type="term" value="P:protein transport"/>
    <property type="evidence" value="ECO:0007669"/>
    <property type="project" value="UniProtKB-KW"/>
</dbReference>
<dbReference type="AlphaFoldDB" id="B4MAB8"/>
<comment type="subcellular location">
    <subcellularLocation>
        <location evidence="1">Mitochondrion outer membrane</location>
    </subcellularLocation>
</comment>
<evidence type="ECO:0000256" key="1">
    <source>
        <dbReference type="ARBA" id="ARBA00004294"/>
    </source>
</evidence>
<protein>
    <recommendedName>
        <fullName evidence="11">Metaxin glutathione S-transferase domain-containing protein</fullName>
    </recommendedName>
</protein>
<dbReference type="PhylomeDB" id="B4MAB8"/>
<dbReference type="GO" id="GO:0007005">
    <property type="term" value="P:mitochondrion organization"/>
    <property type="evidence" value="ECO:0007669"/>
    <property type="project" value="TreeGrafter"/>
</dbReference>
<sequence>METDMDVANALGETLGAAESMPEDTLGESLPWPQDVHLYQPPEETQLLLPERASCLAVKTYLRMCRLPYAERQCDNAEFMSPGGRLTKLPLLRLGRHLLTEFVPIVGHVEVTQLSHALSAWLSAEEREDMRSMVTHAENTFTLAELHQCYLQPQNYASHTQPRNGAAHPWPLSSIRRHEKRDQALRLLRVYQWHELDTAAVRAQLQQCCQLLSDKLEQVETETDSQLIASYLYGAQLCELDALVFGHVAAILASQLVSSMLAETVRGYPRLIAHSRRIDEAFYEGKQLAGEQ</sequence>
<keyword evidence="6" id="KW-0472">Membrane</keyword>
<dbReference type="STRING" id="7244.B4MAB8"/>
<name>B4MAB8_DROVI</name>
<dbReference type="Proteomes" id="UP000008792">
    <property type="component" value="Unassembled WGS sequence"/>
</dbReference>
<keyword evidence="2" id="KW-0813">Transport</keyword>
<dbReference type="EMBL" id="CH940655">
    <property type="protein sequence ID" value="EDW66177.1"/>
    <property type="molecule type" value="Genomic_DNA"/>
</dbReference>
<feature type="domain" description="Metaxin glutathione S-transferase" evidence="8">
    <location>
        <begin position="229"/>
        <end position="278"/>
    </location>
</feature>
<dbReference type="FunCoup" id="B4MAB8">
    <property type="interactions" value="758"/>
</dbReference>
<evidence type="ECO:0000256" key="4">
    <source>
        <dbReference type="ARBA" id="ARBA00022927"/>
    </source>
</evidence>
<gene>
    <name evidence="9" type="primary">Dvir\GJ15694</name>
    <name evidence="9" type="ORF">Dvir_GJ15694</name>
</gene>
<dbReference type="PANTHER" id="PTHR12289">
    <property type="entry name" value="METAXIN RELATED"/>
    <property type="match status" value="1"/>
</dbReference>
<keyword evidence="10" id="KW-1185">Reference proteome</keyword>
<reference evidence="9 10" key="1">
    <citation type="journal article" date="2007" name="Nature">
        <title>Evolution of genes and genomes on the Drosophila phylogeny.</title>
        <authorList>
            <consortium name="Drosophila 12 Genomes Consortium"/>
            <person name="Clark A.G."/>
            <person name="Eisen M.B."/>
            <person name="Smith D.R."/>
            <person name="Bergman C.M."/>
            <person name="Oliver B."/>
            <person name="Markow T.A."/>
            <person name="Kaufman T.C."/>
            <person name="Kellis M."/>
            <person name="Gelbart W."/>
            <person name="Iyer V.N."/>
            <person name="Pollard D.A."/>
            <person name="Sackton T.B."/>
            <person name="Larracuente A.M."/>
            <person name="Singh N.D."/>
            <person name="Abad J.P."/>
            <person name="Abt D.N."/>
            <person name="Adryan B."/>
            <person name="Aguade M."/>
            <person name="Akashi H."/>
            <person name="Anderson W.W."/>
            <person name="Aquadro C.F."/>
            <person name="Ardell D.H."/>
            <person name="Arguello R."/>
            <person name="Artieri C.G."/>
            <person name="Barbash D.A."/>
            <person name="Barker D."/>
            <person name="Barsanti P."/>
            <person name="Batterham P."/>
            <person name="Batzoglou S."/>
            <person name="Begun D."/>
            <person name="Bhutkar A."/>
            <person name="Blanco E."/>
            <person name="Bosak S.A."/>
            <person name="Bradley R.K."/>
            <person name="Brand A.D."/>
            <person name="Brent M.R."/>
            <person name="Brooks A.N."/>
            <person name="Brown R.H."/>
            <person name="Butlin R.K."/>
            <person name="Caggese C."/>
            <person name="Calvi B.R."/>
            <person name="Bernardo de Carvalho A."/>
            <person name="Caspi A."/>
            <person name="Castrezana S."/>
            <person name="Celniker S.E."/>
            <person name="Chang J.L."/>
            <person name="Chapple C."/>
            <person name="Chatterji S."/>
            <person name="Chinwalla A."/>
            <person name="Civetta A."/>
            <person name="Clifton S.W."/>
            <person name="Comeron J.M."/>
            <person name="Costello J.C."/>
            <person name="Coyne J.A."/>
            <person name="Daub J."/>
            <person name="David R.G."/>
            <person name="Delcher A.L."/>
            <person name="Delehaunty K."/>
            <person name="Do C.B."/>
            <person name="Ebling H."/>
            <person name="Edwards K."/>
            <person name="Eickbush T."/>
            <person name="Evans J.D."/>
            <person name="Filipski A."/>
            <person name="Findeiss S."/>
            <person name="Freyhult E."/>
            <person name="Fulton L."/>
            <person name="Fulton R."/>
            <person name="Garcia A.C."/>
            <person name="Gardiner A."/>
            <person name="Garfield D.A."/>
            <person name="Garvin B.E."/>
            <person name="Gibson G."/>
            <person name="Gilbert D."/>
            <person name="Gnerre S."/>
            <person name="Godfrey J."/>
            <person name="Good R."/>
            <person name="Gotea V."/>
            <person name="Gravely B."/>
            <person name="Greenberg A.J."/>
            <person name="Griffiths-Jones S."/>
            <person name="Gross S."/>
            <person name="Guigo R."/>
            <person name="Gustafson E.A."/>
            <person name="Haerty W."/>
            <person name="Hahn M.W."/>
            <person name="Halligan D.L."/>
            <person name="Halpern A.L."/>
            <person name="Halter G.M."/>
            <person name="Han M.V."/>
            <person name="Heger A."/>
            <person name="Hillier L."/>
            <person name="Hinrichs A.S."/>
            <person name="Holmes I."/>
            <person name="Hoskins R.A."/>
            <person name="Hubisz M.J."/>
            <person name="Hultmark D."/>
            <person name="Huntley M.A."/>
            <person name="Jaffe D.B."/>
            <person name="Jagadeeshan S."/>
            <person name="Jeck W.R."/>
            <person name="Johnson J."/>
            <person name="Jones C.D."/>
            <person name="Jordan W.C."/>
            <person name="Karpen G.H."/>
            <person name="Kataoka E."/>
            <person name="Keightley P.D."/>
            <person name="Kheradpour P."/>
            <person name="Kirkness E.F."/>
            <person name="Koerich L.B."/>
            <person name="Kristiansen K."/>
            <person name="Kudrna D."/>
            <person name="Kulathinal R.J."/>
            <person name="Kumar S."/>
            <person name="Kwok R."/>
            <person name="Lander E."/>
            <person name="Langley C.H."/>
            <person name="Lapoint R."/>
            <person name="Lazzaro B.P."/>
            <person name="Lee S.J."/>
            <person name="Levesque L."/>
            <person name="Li R."/>
            <person name="Lin C.F."/>
            <person name="Lin M.F."/>
            <person name="Lindblad-Toh K."/>
            <person name="Llopart A."/>
            <person name="Long M."/>
            <person name="Low L."/>
            <person name="Lozovsky E."/>
            <person name="Lu J."/>
            <person name="Luo M."/>
            <person name="Machado C.A."/>
            <person name="Makalowski W."/>
            <person name="Marzo M."/>
            <person name="Matsuda M."/>
            <person name="Matzkin L."/>
            <person name="McAllister B."/>
            <person name="McBride C.S."/>
            <person name="McKernan B."/>
            <person name="McKernan K."/>
            <person name="Mendez-Lago M."/>
            <person name="Minx P."/>
            <person name="Mollenhauer M.U."/>
            <person name="Montooth K."/>
            <person name="Mount S.M."/>
            <person name="Mu X."/>
            <person name="Myers E."/>
            <person name="Negre B."/>
            <person name="Newfeld S."/>
            <person name="Nielsen R."/>
            <person name="Noor M.A."/>
            <person name="O'Grady P."/>
            <person name="Pachter L."/>
            <person name="Papaceit M."/>
            <person name="Parisi M.J."/>
            <person name="Parisi M."/>
            <person name="Parts L."/>
            <person name="Pedersen J.S."/>
            <person name="Pesole G."/>
            <person name="Phillippy A.M."/>
            <person name="Ponting C.P."/>
            <person name="Pop M."/>
            <person name="Porcelli D."/>
            <person name="Powell J.R."/>
            <person name="Prohaska S."/>
            <person name="Pruitt K."/>
            <person name="Puig M."/>
            <person name="Quesneville H."/>
            <person name="Ram K.R."/>
            <person name="Rand D."/>
            <person name="Rasmussen M.D."/>
            <person name="Reed L.K."/>
            <person name="Reenan R."/>
            <person name="Reily A."/>
            <person name="Remington K.A."/>
            <person name="Rieger T.T."/>
            <person name="Ritchie M.G."/>
            <person name="Robin C."/>
            <person name="Rogers Y.H."/>
            <person name="Rohde C."/>
            <person name="Rozas J."/>
            <person name="Rubenfield M.J."/>
            <person name="Ruiz A."/>
            <person name="Russo S."/>
            <person name="Salzberg S.L."/>
            <person name="Sanchez-Gracia A."/>
            <person name="Saranga D.J."/>
            <person name="Sato H."/>
            <person name="Schaeffer S.W."/>
            <person name="Schatz M.C."/>
            <person name="Schlenke T."/>
            <person name="Schwartz R."/>
            <person name="Segarra C."/>
            <person name="Singh R.S."/>
            <person name="Sirot L."/>
            <person name="Sirota M."/>
            <person name="Sisneros N.B."/>
            <person name="Smith C.D."/>
            <person name="Smith T.F."/>
            <person name="Spieth J."/>
            <person name="Stage D.E."/>
            <person name="Stark A."/>
            <person name="Stephan W."/>
            <person name="Strausberg R.L."/>
            <person name="Strempel S."/>
            <person name="Sturgill D."/>
            <person name="Sutton G."/>
            <person name="Sutton G.G."/>
            <person name="Tao W."/>
            <person name="Teichmann S."/>
            <person name="Tobari Y.N."/>
            <person name="Tomimura Y."/>
            <person name="Tsolas J.M."/>
            <person name="Valente V.L."/>
            <person name="Venter E."/>
            <person name="Venter J.C."/>
            <person name="Vicario S."/>
            <person name="Vieira F.G."/>
            <person name="Vilella A.J."/>
            <person name="Villasante A."/>
            <person name="Walenz B."/>
            <person name="Wang J."/>
            <person name="Wasserman M."/>
            <person name="Watts T."/>
            <person name="Wilson D."/>
            <person name="Wilson R.K."/>
            <person name="Wing R.A."/>
            <person name="Wolfner M.F."/>
            <person name="Wong A."/>
            <person name="Wong G.K."/>
            <person name="Wu C.I."/>
            <person name="Wu G."/>
            <person name="Yamamoto D."/>
            <person name="Yang H.P."/>
            <person name="Yang S.P."/>
            <person name="Yorke J.A."/>
            <person name="Yoshida K."/>
            <person name="Zdobnov E."/>
            <person name="Zhang P."/>
            <person name="Zhang Y."/>
            <person name="Zimin A.V."/>
            <person name="Baldwin J."/>
            <person name="Abdouelleil A."/>
            <person name="Abdulkadir J."/>
            <person name="Abebe A."/>
            <person name="Abera B."/>
            <person name="Abreu J."/>
            <person name="Acer S.C."/>
            <person name="Aftuck L."/>
            <person name="Alexander A."/>
            <person name="An P."/>
            <person name="Anderson E."/>
            <person name="Anderson S."/>
            <person name="Arachi H."/>
            <person name="Azer M."/>
            <person name="Bachantsang P."/>
            <person name="Barry A."/>
            <person name="Bayul T."/>
            <person name="Berlin A."/>
            <person name="Bessette D."/>
            <person name="Bloom T."/>
            <person name="Blye J."/>
            <person name="Boguslavskiy L."/>
            <person name="Bonnet C."/>
            <person name="Boukhgalter B."/>
            <person name="Bourzgui I."/>
            <person name="Brown A."/>
            <person name="Cahill P."/>
            <person name="Channer S."/>
            <person name="Cheshatsang Y."/>
            <person name="Chuda L."/>
            <person name="Citroen M."/>
            <person name="Collymore A."/>
            <person name="Cooke P."/>
            <person name="Costello M."/>
            <person name="D'Aco K."/>
            <person name="Daza R."/>
            <person name="De Haan G."/>
            <person name="DeGray S."/>
            <person name="DeMaso C."/>
            <person name="Dhargay N."/>
            <person name="Dooley K."/>
            <person name="Dooley E."/>
            <person name="Doricent M."/>
            <person name="Dorje P."/>
            <person name="Dorjee K."/>
            <person name="Dupes A."/>
            <person name="Elong R."/>
            <person name="Falk J."/>
            <person name="Farina A."/>
            <person name="Faro S."/>
            <person name="Ferguson D."/>
            <person name="Fisher S."/>
            <person name="Foley C.D."/>
            <person name="Franke A."/>
            <person name="Friedrich D."/>
            <person name="Gadbois L."/>
            <person name="Gearin G."/>
            <person name="Gearin C.R."/>
            <person name="Giannoukos G."/>
            <person name="Goode T."/>
            <person name="Graham J."/>
            <person name="Grandbois E."/>
            <person name="Grewal S."/>
            <person name="Gyaltsen K."/>
            <person name="Hafez N."/>
            <person name="Hagos B."/>
            <person name="Hall J."/>
            <person name="Henson C."/>
            <person name="Hollinger A."/>
            <person name="Honan T."/>
            <person name="Huard M.D."/>
            <person name="Hughes L."/>
            <person name="Hurhula B."/>
            <person name="Husby M.E."/>
            <person name="Kamat A."/>
            <person name="Kanga B."/>
            <person name="Kashin S."/>
            <person name="Khazanovich D."/>
            <person name="Kisner P."/>
            <person name="Lance K."/>
            <person name="Lara M."/>
            <person name="Lee W."/>
            <person name="Lennon N."/>
            <person name="Letendre F."/>
            <person name="LeVine R."/>
            <person name="Lipovsky A."/>
            <person name="Liu X."/>
            <person name="Liu J."/>
            <person name="Liu S."/>
            <person name="Lokyitsang T."/>
            <person name="Lokyitsang Y."/>
            <person name="Lubonja R."/>
            <person name="Lui A."/>
            <person name="MacDonald P."/>
            <person name="Magnisalis V."/>
            <person name="Maru K."/>
            <person name="Matthews C."/>
            <person name="McCusker W."/>
            <person name="McDonough S."/>
            <person name="Mehta T."/>
            <person name="Meldrim J."/>
            <person name="Meneus L."/>
            <person name="Mihai O."/>
            <person name="Mihalev A."/>
            <person name="Mihova T."/>
            <person name="Mittelman R."/>
            <person name="Mlenga V."/>
            <person name="Montmayeur A."/>
            <person name="Mulrain L."/>
            <person name="Navidi A."/>
            <person name="Naylor J."/>
            <person name="Negash T."/>
            <person name="Nguyen T."/>
            <person name="Nguyen N."/>
            <person name="Nicol R."/>
            <person name="Norbu C."/>
            <person name="Norbu N."/>
            <person name="Novod N."/>
            <person name="O'Neill B."/>
            <person name="Osman S."/>
            <person name="Markiewicz E."/>
            <person name="Oyono O.L."/>
            <person name="Patti C."/>
            <person name="Phunkhang P."/>
            <person name="Pierre F."/>
            <person name="Priest M."/>
            <person name="Raghuraman S."/>
            <person name="Rege F."/>
            <person name="Reyes R."/>
            <person name="Rise C."/>
            <person name="Rogov P."/>
            <person name="Ross K."/>
            <person name="Ryan E."/>
            <person name="Settipalli S."/>
            <person name="Shea T."/>
            <person name="Sherpa N."/>
            <person name="Shi L."/>
            <person name="Shih D."/>
            <person name="Sparrow T."/>
            <person name="Spaulding J."/>
            <person name="Stalker J."/>
            <person name="Stange-Thomann N."/>
            <person name="Stavropoulos S."/>
            <person name="Stone C."/>
            <person name="Strader C."/>
            <person name="Tesfaye S."/>
            <person name="Thomson T."/>
            <person name="Thoulutsang Y."/>
            <person name="Thoulutsang D."/>
            <person name="Topham K."/>
            <person name="Topping I."/>
            <person name="Tsamla T."/>
            <person name="Vassiliev H."/>
            <person name="Vo A."/>
            <person name="Wangchuk T."/>
            <person name="Wangdi T."/>
            <person name="Weiand M."/>
            <person name="Wilkinson J."/>
            <person name="Wilson A."/>
            <person name="Yadav S."/>
            <person name="Young G."/>
            <person name="Yu Q."/>
            <person name="Zembek L."/>
            <person name="Zhong D."/>
            <person name="Zimmer A."/>
            <person name="Zwirko Z."/>
            <person name="Jaffe D.B."/>
            <person name="Alvarez P."/>
            <person name="Brockman W."/>
            <person name="Butler J."/>
            <person name="Chin C."/>
            <person name="Gnerre S."/>
            <person name="Grabherr M."/>
            <person name="Kleber M."/>
            <person name="Mauceli E."/>
            <person name="MacCallum I."/>
        </authorList>
    </citation>
    <scope>NUCLEOTIDE SEQUENCE [LARGE SCALE GENOMIC DNA]</scope>
    <source>
        <strain evidence="10">Tucson 15010-1051.87</strain>
    </source>
</reference>
<evidence type="ECO:0000313" key="10">
    <source>
        <dbReference type="Proteomes" id="UP000008792"/>
    </source>
</evidence>
<evidence type="ECO:0000256" key="2">
    <source>
        <dbReference type="ARBA" id="ARBA00022448"/>
    </source>
</evidence>
<dbReference type="HOGENOM" id="CLU_044137_6_0_1"/>
<dbReference type="InterPro" id="IPR019564">
    <property type="entry name" value="Sam37/metaxin_N"/>
</dbReference>
<dbReference type="OrthoDB" id="198787at2759"/>
<organism evidence="9 10">
    <name type="scientific">Drosophila virilis</name>
    <name type="common">Fruit fly</name>
    <dbReference type="NCBI Taxonomy" id="7244"/>
    <lineage>
        <taxon>Eukaryota</taxon>
        <taxon>Metazoa</taxon>
        <taxon>Ecdysozoa</taxon>
        <taxon>Arthropoda</taxon>
        <taxon>Hexapoda</taxon>
        <taxon>Insecta</taxon>
        <taxon>Pterygota</taxon>
        <taxon>Neoptera</taxon>
        <taxon>Endopterygota</taxon>
        <taxon>Diptera</taxon>
        <taxon>Brachycera</taxon>
        <taxon>Muscomorpha</taxon>
        <taxon>Ephydroidea</taxon>
        <taxon>Drosophilidae</taxon>
        <taxon>Drosophila</taxon>
    </lineage>
</organism>
<dbReference type="eggNOG" id="KOG3027">
    <property type="taxonomic scope" value="Eukaryota"/>
</dbReference>
<dbReference type="InterPro" id="IPR033468">
    <property type="entry name" value="Metaxin_GST"/>
</dbReference>
<dbReference type="CDD" id="cd03211">
    <property type="entry name" value="GST_C_Metaxin2"/>
    <property type="match status" value="1"/>
</dbReference>
<dbReference type="GO" id="GO:0001401">
    <property type="term" value="C:SAM complex"/>
    <property type="evidence" value="ECO:0007669"/>
    <property type="project" value="InterPro"/>
</dbReference>
<keyword evidence="5" id="KW-0496">Mitochondrion</keyword>
<evidence type="ECO:0000259" key="7">
    <source>
        <dbReference type="Pfam" id="PF10568"/>
    </source>
</evidence>
<dbReference type="Pfam" id="PF17171">
    <property type="entry name" value="GST_C_6"/>
    <property type="match status" value="1"/>
</dbReference>
<dbReference type="Pfam" id="PF10568">
    <property type="entry name" value="Tom37"/>
    <property type="match status" value="1"/>
</dbReference>
<evidence type="ECO:0000313" key="9">
    <source>
        <dbReference type="EMBL" id="EDW66177.1"/>
    </source>
</evidence>
<keyword evidence="3" id="KW-1000">Mitochondrion outer membrane</keyword>
<accession>B4MAB8</accession>
<keyword evidence="4" id="KW-0653">Protein transport</keyword>
<dbReference type="PANTHER" id="PTHR12289:SF38">
    <property type="entry name" value="METAXIN-2"/>
    <property type="match status" value="1"/>
</dbReference>
<evidence type="ECO:0000256" key="3">
    <source>
        <dbReference type="ARBA" id="ARBA00022787"/>
    </source>
</evidence>